<dbReference type="Proteomes" id="UP000183404">
    <property type="component" value="Unassembled WGS sequence"/>
</dbReference>
<dbReference type="AlphaFoldDB" id="A0A1G7IWN8"/>
<proteinExistence type="predicted"/>
<reference evidence="2 3" key="1">
    <citation type="submission" date="2016-10" db="EMBL/GenBank/DDBJ databases">
        <authorList>
            <person name="de Groot N.N."/>
        </authorList>
    </citation>
    <scope>NUCLEOTIDE SEQUENCE [LARGE SCALE GENOMIC DNA]</scope>
    <source>
        <strain evidence="2 3">DSM 569</strain>
    </source>
</reference>
<sequence length="158" mass="18274">MCFFKRLIKDERGTGEGLALMTTFMIIVIMVALTSAQTDKEMFGKNRYYTEKRYIVSLEDNLAFSNSPFVLGIGNIDQNLYYFVRVVKSENPLTTVVYKLNASEWDLIEKDNLDKPYLYRKVEKHYDLFAGGVVEKPVEQYIVVPKGTIKKTFNSDLK</sequence>
<evidence type="ECO:0000313" key="2">
    <source>
        <dbReference type="EMBL" id="SDF16709.1"/>
    </source>
</evidence>
<keyword evidence="1" id="KW-1133">Transmembrane helix</keyword>
<dbReference type="RefSeq" id="WP_074592042.1">
    <property type="nucleotide sequence ID" value="NZ_FNBS01000005.1"/>
</dbReference>
<evidence type="ECO:0000313" key="3">
    <source>
        <dbReference type="Proteomes" id="UP000183404"/>
    </source>
</evidence>
<evidence type="ECO:0000256" key="1">
    <source>
        <dbReference type="SAM" id="Phobius"/>
    </source>
</evidence>
<keyword evidence="1" id="KW-0812">Transmembrane</keyword>
<organism evidence="2 3">
    <name type="scientific">Thermoanaerobacter thermohydrosulfuricus</name>
    <name type="common">Clostridium thermohydrosulfuricum</name>
    <dbReference type="NCBI Taxonomy" id="1516"/>
    <lineage>
        <taxon>Bacteria</taxon>
        <taxon>Bacillati</taxon>
        <taxon>Bacillota</taxon>
        <taxon>Clostridia</taxon>
        <taxon>Thermoanaerobacterales</taxon>
        <taxon>Thermoanaerobacteraceae</taxon>
        <taxon>Thermoanaerobacter</taxon>
    </lineage>
</organism>
<accession>A0A1G7IWN8</accession>
<dbReference type="EMBL" id="FNBS01000005">
    <property type="protein sequence ID" value="SDF16709.1"/>
    <property type="molecule type" value="Genomic_DNA"/>
</dbReference>
<keyword evidence="1" id="KW-0472">Membrane</keyword>
<feature type="transmembrane region" description="Helical" evidence="1">
    <location>
        <begin position="17"/>
        <end position="36"/>
    </location>
</feature>
<gene>
    <name evidence="2" type="ORF">SAMN04244560_00343</name>
</gene>
<protein>
    <submittedName>
        <fullName evidence="2">Uncharacterized protein</fullName>
    </submittedName>
</protein>
<name>A0A1G7IWN8_THETY</name>